<dbReference type="Pfam" id="PF01336">
    <property type="entry name" value="tRNA_anti-codon"/>
    <property type="match status" value="1"/>
</dbReference>
<keyword evidence="1" id="KW-0540">Nuclease</keyword>
<dbReference type="CDD" id="cd04492">
    <property type="entry name" value="YhaM_OBF_like"/>
    <property type="match status" value="1"/>
</dbReference>
<dbReference type="SMART" id="SM00471">
    <property type="entry name" value="HDc"/>
    <property type="match status" value="1"/>
</dbReference>
<dbReference type="InterPro" id="IPR006675">
    <property type="entry name" value="HDIG_dom"/>
</dbReference>
<dbReference type="NCBIfam" id="TIGR00277">
    <property type="entry name" value="HDIG"/>
    <property type="match status" value="1"/>
</dbReference>
<gene>
    <name evidence="5" type="ORF">IAC58_06570</name>
</gene>
<evidence type="ECO:0000313" key="6">
    <source>
        <dbReference type="Proteomes" id="UP000823613"/>
    </source>
</evidence>
<dbReference type="InterPro" id="IPR006674">
    <property type="entry name" value="HD_domain"/>
</dbReference>
<dbReference type="PANTHER" id="PTHR37294">
    <property type="entry name" value="3'-5' EXORIBONUCLEASE YHAM"/>
    <property type="match status" value="1"/>
</dbReference>
<keyword evidence="3" id="KW-0269">Exonuclease</keyword>
<dbReference type="InterPro" id="IPR012340">
    <property type="entry name" value="NA-bd_OB-fold"/>
</dbReference>
<dbReference type="Gene3D" id="2.40.50.140">
    <property type="entry name" value="Nucleic acid-binding proteins"/>
    <property type="match status" value="1"/>
</dbReference>
<organism evidence="5 6">
    <name type="scientific">Candidatus Onthovivens merdipullorum</name>
    <dbReference type="NCBI Taxonomy" id="2840889"/>
    <lineage>
        <taxon>Bacteria</taxon>
        <taxon>Bacillati</taxon>
        <taxon>Bacillota</taxon>
        <taxon>Bacilli</taxon>
        <taxon>Bacillales</taxon>
        <taxon>Candidatus Onthovivens</taxon>
    </lineage>
</organism>
<dbReference type="EMBL" id="JADIMY010000125">
    <property type="protein sequence ID" value="MBO8428187.1"/>
    <property type="molecule type" value="Genomic_DNA"/>
</dbReference>
<protein>
    <submittedName>
        <fullName evidence="5">HD domain-containing protein</fullName>
    </submittedName>
</protein>
<dbReference type="InterPro" id="IPR004365">
    <property type="entry name" value="NA-bd_OB_tRNA"/>
</dbReference>
<dbReference type="PROSITE" id="PS51831">
    <property type="entry name" value="HD"/>
    <property type="match status" value="1"/>
</dbReference>
<accession>A0A9D9DJQ7</accession>
<dbReference type="PANTHER" id="PTHR37294:SF1">
    <property type="entry name" value="3'-5' EXORIBONUCLEASE YHAM"/>
    <property type="match status" value="1"/>
</dbReference>
<comment type="caution">
    <text evidence="5">The sequence shown here is derived from an EMBL/GenBank/DDBJ whole genome shotgun (WGS) entry which is preliminary data.</text>
</comment>
<dbReference type="CDD" id="cd00077">
    <property type="entry name" value="HDc"/>
    <property type="match status" value="1"/>
</dbReference>
<evidence type="ECO:0000256" key="3">
    <source>
        <dbReference type="ARBA" id="ARBA00022839"/>
    </source>
</evidence>
<dbReference type="Pfam" id="PF01966">
    <property type="entry name" value="HD"/>
    <property type="match status" value="1"/>
</dbReference>
<dbReference type="GO" id="GO:0031125">
    <property type="term" value="P:rRNA 3'-end processing"/>
    <property type="evidence" value="ECO:0007669"/>
    <property type="project" value="TreeGrafter"/>
</dbReference>
<dbReference type="InterPro" id="IPR003607">
    <property type="entry name" value="HD/PDEase_dom"/>
</dbReference>
<dbReference type="SUPFAM" id="SSF109604">
    <property type="entry name" value="HD-domain/PDEase-like"/>
    <property type="match status" value="1"/>
</dbReference>
<keyword evidence="2" id="KW-0378">Hydrolase</keyword>
<reference evidence="5" key="1">
    <citation type="submission" date="2020-10" db="EMBL/GenBank/DDBJ databases">
        <authorList>
            <person name="Gilroy R."/>
        </authorList>
    </citation>
    <scope>NUCLEOTIDE SEQUENCE</scope>
    <source>
        <strain evidence="5">11159</strain>
    </source>
</reference>
<dbReference type="Gene3D" id="1.10.3210.10">
    <property type="entry name" value="Hypothetical protein af1432"/>
    <property type="match status" value="1"/>
</dbReference>
<dbReference type="AlphaFoldDB" id="A0A9D9DJQ7"/>
<feature type="domain" description="HD" evidence="4">
    <location>
        <begin position="156"/>
        <end position="274"/>
    </location>
</feature>
<dbReference type="GO" id="GO:0004527">
    <property type="term" value="F:exonuclease activity"/>
    <property type="evidence" value="ECO:0007669"/>
    <property type="project" value="UniProtKB-KW"/>
</dbReference>
<dbReference type="InterPro" id="IPR050798">
    <property type="entry name" value="YhaM_exoribonuc/phosphodiest"/>
</dbReference>
<dbReference type="GO" id="GO:0003676">
    <property type="term" value="F:nucleic acid binding"/>
    <property type="evidence" value="ECO:0007669"/>
    <property type="project" value="InterPro"/>
</dbReference>
<reference evidence="5" key="2">
    <citation type="journal article" date="2021" name="PeerJ">
        <title>Extensive microbial diversity within the chicken gut microbiome revealed by metagenomics and culture.</title>
        <authorList>
            <person name="Gilroy R."/>
            <person name="Ravi A."/>
            <person name="Getino M."/>
            <person name="Pursley I."/>
            <person name="Horton D.L."/>
            <person name="Alikhan N.F."/>
            <person name="Baker D."/>
            <person name="Gharbi K."/>
            <person name="Hall N."/>
            <person name="Watson M."/>
            <person name="Adriaenssens E.M."/>
            <person name="Foster-Nyarko E."/>
            <person name="Jarju S."/>
            <person name="Secka A."/>
            <person name="Antonio M."/>
            <person name="Oren A."/>
            <person name="Chaudhuri R.R."/>
            <person name="La Ragione R."/>
            <person name="Hildebrand F."/>
            <person name="Pallen M.J."/>
        </authorList>
    </citation>
    <scope>NUCLEOTIDE SEQUENCE</scope>
    <source>
        <strain evidence="5">11159</strain>
    </source>
</reference>
<name>A0A9D9DJQ7_9BACL</name>
<evidence type="ECO:0000256" key="1">
    <source>
        <dbReference type="ARBA" id="ARBA00022722"/>
    </source>
</evidence>
<sequence>MIKDLVINSNASGVYLVKDSTKGITISGMNYLSITLQDKSGVMPAKKWDIDEEDIKLLQKGNIVRIDGEVLSYKDKPQIKITGVYKVNNENEDLSNLLLLGSISLDDLLKDFNYYKDSIKNEDCKKIVNRVFEKYYDKYIDYPAAVRNHHEFYHGLLHHSVTMCKVADKLKNIYDFDYDLLISGCLLHDLGKIYEFSGVVAPSYTNEGNLLGHLTIGESLIKEISDELHITSEVPLLLEHMILSHHGKLEYGSPVVPKTREALLLSMIDDMDAKMMVLDKAFNEVKEGEYTERIFALDNEMFYKHKKIK</sequence>
<dbReference type="FunFam" id="1.10.3210.10:FF:000008">
    <property type="entry name" value="3'-5' exoribonuclease YhaM"/>
    <property type="match status" value="1"/>
</dbReference>
<dbReference type="SUPFAM" id="SSF50249">
    <property type="entry name" value="Nucleic acid-binding proteins"/>
    <property type="match status" value="1"/>
</dbReference>
<proteinExistence type="predicted"/>
<evidence type="ECO:0000256" key="2">
    <source>
        <dbReference type="ARBA" id="ARBA00022801"/>
    </source>
</evidence>
<evidence type="ECO:0000259" key="4">
    <source>
        <dbReference type="PROSITE" id="PS51831"/>
    </source>
</evidence>
<dbReference type="Proteomes" id="UP000823613">
    <property type="component" value="Unassembled WGS sequence"/>
</dbReference>
<evidence type="ECO:0000313" key="5">
    <source>
        <dbReference type="EMBL" id="MBO8428187.1"/>
    </source>
</evidence>